<gene>
    <name evidence="12" type="ORF">PYX00_009767</name>
</gene>
<dbReference type="InterPro" id="IPR009423">
    <property type="entry name" value="NDUC2"/>
</dbReference>
<accession>A0AAW2HCJ1</accession>
<keyword evidence="7" id="KW-0249">Electron transport</keyword>
<dbReference type="EMBL" id="JARGDH010000005">
    <property type="protein sequence ID" value="KAL0267515.1"/>
    <property type="molecule type" value="Genomic_DNA"/>
</dbReference>
<keyword evidence="10 11" id="KW-0472">Membrane</keyword>
<keyword evidence="9" id="KW-0496">Mitochondrion</keyword>
<dbReference type="AlphaFoldDB" id="A0AAW2HCJ1"/>
<dbReference type="GO" id="GO:0005743">
    <property type="term" value="C:mitochondrial inner membrane"/>
    <property type="evidence" value="ECO:0007669"/>
    <property type="project" value="UniProtKB-SubCell"/>
</dbReference>
<evidence type="ECO:0008006" key="13">
    <source>
        <dbReference type="Google" id="ProtNLM"/>
    </source>
</evidence>
<organism evidence="12">
    <name type="scientific">Menopon gallinae</name>
    <name type="common">poultry shaft louse</name>
    <dbReference type="NCBI Taxonomy" id="328185"/>
    <lineage>
        <taxon>Eukaryota</taxon>
        <taxon>Metazoa</taxon>
        <taxon>Ecdysozoa</taxon>
        <taxon>Arthropoda</taxon>
        <taxon>Hexapoda</taxon>
        <taxon>Insecta</taxon>
        <taxon>Pterygota</taxon>
        <taxon>Neoptera</taxon>
        <taxon>Paraneoptera</taxon>
        <taxon>Psocodea</taxon>
        <taxon>Troctomorpha</taxon>
        <taxon>Phthiraptera</taxon>
        <taxon>Amblycera</taxon>
        <taxon>Menoponidae</taxon>
        <taxon>Menopon</taxon>
    </lineage>
</organism>
<keyword evidence="3" id="KW-0813">Transport</keyword>
<evidence type="ECO:0000256" key="8">
    <source>
        <dbReference type="ARBA" id="ARBA00022989"/>
    </source>
</evidence>
<evidence type="ECO:0000313" key="12">
    <source>
        <dbReference type="EMBL" id="KAL0267515.1"/>
    </source>
</evidence>
<sequence length="125" mass="14325">MAYARQPGAPKIPETPLEALEPREGEVFGLIDLYGMPVIAGGIGVGVPFYFNYKNKLPFYAGIWRPIVLGLSLGYIGLLVRDLKRETDADKDDVLRQYIRLHPERYPPFEKVLIKDILEPWEPRR</sequence>
<proteinExistence type="inferred from homology"/>
<protein>
    <recommendedName>
        <fullName evidence="13">NADH dehydrogenase [ubiquinone] 1 subunit C2</fullName>
    </recommendedName>
</protein>
<evidence type="ECO:0000256" key="3">
    <source>
        <dbReference type="ARBA" id="ARBA00022448"/>
    </source>
</evidence>
<comment type="subcellular location">
    <subcellularLocation>
        <location evidence="1">Mitochondrion inner membrane</location>
        <topology evidence="1">Single-pass membrane protein</topology>
        <orientation evidence="1">Matrix side</orientation>
    </subcellularLocation>
</comment>
<evidence type="ECO:0000256" key="6">
    <source>
        <dbReference type="ARBA" id="ARBA00022792"/>
    </source>
</evidence>
<dbReference type="PANTHER" id="PTHR13099:SF0">
    <property type="entry name" value="NADH DEHYDROGENASE [UBIQUINONE] 1 SUBUNIT C2-RELATED"/>
    <property type="match status" value="1"/>
</dbReference>
<feature type="transmembrane region" description="Helical" evidence="11">
    <location>
        <begin position="63"/>
        <end position="80"/>
    </location>
</feature>
<evidence type="ECO:0000256" key="1">
    <source>
        <dbReference type="ARBA" id="ARBA00004298"/>
    </source>
</evidence>
<name>A0AAW2HCJ1_9NEOP</name>
<evidence type="ECO:0000256" key="5">
    <source>
        <dbReference type="ARBA" id="ARBA00022692"/>
    </source>
</evidence>
<keyword evidence="5 11" id="KW-0812">Transmembrane</keyword>
<evidence type="ECO:0000256" key="11">
    <source>
        <dbReference type="SAM" id="Phobius"/>
    </source>
</evidence>
<dbReference type="Pfam" id="PF06374">
    <property type="entry name" value="NDUF_C2"/>
    <property type="match status" value="1"/>
</dbReference>
<evidence type="ECO:0000256" key="2">
    <source>
        <dbReference type="ARBA" id="ARBA00008674"/>
    </source>
</evidence>
<comment type="similarity">
    <text evidence="2">Belongs to the complex I NDUFC2 subunit family.</text>
</comment>
<dbReference type="PANTHER" id="PTHR13099">
    <property type="entry name" value="NADH-UBIQUINONE OXIDOREDUCTASE SUBUNIT B14.5B"/>
    <property type="match status" value="1"/>
</dbReference>
<dbReference type="GO" id="GO:0006120">
    <property type="term" value="P:mitochondrial electron transport, NADH to ubiquinone"/>
    <property type="evidence" value="ECO:0007669"/>
    <property type="project" value="InterPro"/>
</dbReference>
<keyword evidence="8 11" id="KW-1133">Transmembrane helix</keyword>
<evidence type="ECO:0000256" key="7">
    <source>
        <dbReference type="ARBA" id="ARBA00022982"/>
    </source>
</evidence>
<feature type="transmembrane region" description="Helical" evidence="11">
    <location>
        <begin position="33"/>
        <end position="51"/>
    </location>
</feature>
<evidence type="ECO:0000256" key="4">
    <source>
        <dbReference type="ARBA" id="ARBA00022660"/>
    </source>
</evidence>
<evidence type="ECO:0000256" key="10">
    <source>
        <dbReference type="ARBA" id="ARBA00023136"/>
    </source>
</evidence>
<reference evidence="12" key="1">
    <citation type="journal article" date="2024" name="Gigascience">
        <title>Chromosome-level genome of the poultry shaft louse Menopon gallinae provides insight into the host-switching and adaptive evolution of parasitic lice.</title>
        <authorList>
            <person name="Xu Y."/>
            <person name="Ma L."/>
            <person name="Liu S."/>
            <person name="Liang Y."/>
            <person name="Liu Q."/>
            <person name="He Z."/>
            <person name="Tian L."/>
            <person name="Duan Y."/>
            <person name="Cai W."/>
            <person name="Li H."/>
            <person name="Song F."/>
        </authorList>
    </citation>
    <scope>NUCLEOTIDE SEQUENCE</scope>
    <source>
        <strain evidence="12">Cailab_2023a</strain>
    </source>
</reference>
<comment type="caution">
    <text evidence="12">The sequence shown here is derived from an EMBL/GenBank/DDBJ whole genome shotgun (WGS) entry which is preliminary data.</text>
</comment>
<evidence type="ECO:0000256" key="9">
    <source>
        <dbReference type="ARBA" id="ARBA00023128"/>
    </source>
</evidence>
<keyword evidence="6" id="KW-0999">Mitochondrion inner membrane</keyword>
<keyword evidence="4" id="KW-0679">Respiratory chain</keyword>